<keyword evidence="2" id="KW-1133">Transmembrane helix</keyword>
<dbReference type="STRING" id="137265.SAMN05421684_2362"/>
<feature type="transmembrane region" description="Helical" evidence="2">
    <location>
        <begin position="40"/>
        <end position="62"/>
    </location>
</feature>
<organism evidence="3 4">
    <name type="scientific">Asanoa ishikariensis</name>
    <dbReference type="NCBI Taxonomy" id="137265"/>
    <lineage>
        <taxon>Bacteria</taxon>
        <taxon>Bacillati</taxon>
        <taxon>Actinomycetota</taxon>
        <taxon>Actinomycetes</taxon>
        <taxon>Micromonosporales</taxon>
        <taxon>Micromonosporaceae</taxon>
        <taxon>Asanoa</taxon>
    </lineage>
</organism>
<gene>
    <name evidence="3" type="ORF">SAMN05421684_2362</name>
</gene>
<keyword evidence="4" id="KW-1185">Reference proteome</keyword>
<sequence>MLTDTLRQAAATISAPEDPWPGFARRERLRRRTRRVRRTALAVVVAAAVGVQTNVVPLPGWAPGIALASPWSALASAPPRGSLTGDTAWVAAFRDRVTGLQDPDGFWAVAGRERIKVLYASDAPGRRVALVLVPLRFGFVTSWELIWYDGPAGAAPSEMTYAGNQDAGDPVVTLSQVDGQRGGYALVIGPPDTTVTISGDPRYAARGVVERRELARSDGGGVGVVLLPPAPLPPGLDARVTRGSSVVYSGAVFGGWGSSADGDPFEPPAGQLASAVVGSRGPAPDPAILTSFVRLALTDSHLPASGTTVRLRWSGSVNGQAAVLLTVQPSGGGVVAYALHGSATSSRTDLRLLLPAAGAELRPIAWRLRAEGGDGRTDRVLVATPTGTARAAMTAGGGSPVPVTLDGSGFGTTAVPPDQQATVTAYAADGSLLGSTPVPPFENNSSRLPGDTPGTRIVP</sequence>
<reference evidence="4" key="1">
    <citation type="submission" date="2016-10" db="EMBL/GenBank/DDBJ databases">
        <authorList>
            <person name="Varghese N."/>
            <person name="Submissions S."/>
        </authorList>
    </citation>
    <scope>NUCLEOTIDE SEQUENCE [LARGE SCALE GENOMIC DNA]</scope>
    <source>
        <strain evidence="4">DSM 44718</strain>
    </source>
</reference>
<dbReference type="Proteomes" id="UP000199632">
    <property type="component" value="Unassembled WGS sequence"/>
</dbReference>
<keyword evidence="2" id="KW-0812">Transmembrane</keyword>
<proteinExistence type="predicted"/>
<evidence type="ECO:0000256" key="2">
    <source>
        <dbReference type="SAM" id="Phobius"/>
    </source>
</evidence>
<evidence type="ECO:0000256" key="1">
    <source>
        <dbReference type="SAM" id="MobiDB-lite"/>
    </source>
</evidence>
<dbReference type="RefSeq" id="WP_090790069.1">
    <property type="nucleotide sequence ID" value="NZ_BOND01000026.1"/>
</dbReference>
<keyword evidence="2" id="KW-0472">Membrane</keyword>
<name>A0A1H3NV57_9ACTN</name>
<dbReference type="EMBL" id="FNQB01000001">
    <property type="protein sequence ID" value="SDY92821.1"/>
    <property type="molecule type" value="Genomic_DNA"/>
</dbReference>
<accession>A0A1H3NV57</accession>
<evidence type="ECO:0000313" key="4">
    <source>
        <dbReference type="Proteomes" id="UP000199632"/>
    </source>
</evidence>
<protein>
    <submittedName>
        <fullName evidence="3">Uncharacterized protein</fullName>
    </submittedName>
</protein>
<dbReference type="OrthoDB" id="5180383at2"/>
<dbReference type="AlphaFoldDB" id="A0A1H3NV57"/>
<evidence type="ECO:0000313" key="3">
    <source>
        <dbReference type="EMBL" id="SDY92821.1"/>
    </source>
</evidence>
<feature type="region of interest" description="Disordered" evidence="1">
    <location>
        <begin position="434"/>
        <end position="459"/>
    </location>
</feature>